<evidence type="ECO:0000256" key="22">
    <source>
        <dbReference type="ARBA" id="ARBA00049276"/>
    </source>
</evidence>
<keyword evidence="11 32" id="KW-0472">Membrane</keyword>
<feature type="transmembrane region" description="Helical" evidence="32">
    <location>
        <begin position="119"/>
        <end position="142"/>
    </location>
</feature>
<organism evidence="33 34">
    <name type="scientific">Chinchilla lanigera</name>
    <name type="common">Long-tailed chinchilla</name>
    <name type="synonym">Chinchilla villidera</name>
    <dbReference type="NCBI Taxonomy" id="34839"/>
    <lineage>
        <taxon>Eukaryota</taxon>
        <taxon>Metazoa</taxon>
        <taxon>Chordata</taxon>
        <taxon>Craniata</taxon>
        <taxon>Vertebrata</taxon>
        <taxon>Euteleostomi</taxon>
        <taxon>Mammalia</taxon>
        <taxon>Eutheria</taxon>
        <taxon>Euarchontoglires</taxon>
        <taxon>Glires</taxon>
        <taxon>Rodentia</taxon>
        <taxon>Hystricomorpha</taxon>
        <taxon>Chinchillidae</taxon>
        <taxon>Chinchilla</taxon>
    </lineage>
</organism>
<evidence type="ECO:0000256" key="12">
    <source>
        <dbReference type="ARBA" id="ARBA00023180"/>
    </source>
</evidence>
<comment type="function">
    <text evidence="26">As a major transporter of conjugated bile salts from plasma into the hepatocyte, it plays a key role in the enterohepatic circulation of bile salts necessary for the solubilization and absorption of dietary fat and fat-soluble vitamins. It is strictly dependent on the extracellular presence of sodium. It exhibits broad substrate specificity and transports various bile acids, such as taurocholate, cholate, as well as non-bile acid organic compounds, such as estrone sulfate. Works collaboratively with the ileal transporter (NTCP2), the organic solute transporter (OST), and the bile salt export pump (BSEP), to ensure efficacious biological recycling of bile acids during enterohepatic circulation.</text>
</comment>
<dbReference type="Proteomes" id="UP000694398">
    <property type="component" value="Unassembled WGS sequence"/>
</dbReference>
<evidence type="ECO:0000256" key="29">
    <source>
        <dbReference type="ARBA" id="ARBA00075246"/>
    </source>
</evidence>
<dbReference type="CTD" id="6554"/>
<feature type="transmembrane region" description="Helical" evidence="32">
    <location>
        <begin position="222"/>
        <end position="246"/>
    </location>
</feature>
<evidence type="ECO:0000256" key="18">
    <source>
        <dbReference type="ARBA" id="ARBA00047743"/>
    </source>
</evidence>
<keyword evidence="10" id="KW-0406">Ion transport</keyword>
<comment type="catalytic activity">
    <reaction evidence="23">
        <text>taurohyocholate(out) + 2 Na(+)(out) = taurohyocholate(in) + 2 Na(+)(in)</text>
        <dbReference type="Rhea" id="RHEA:72171"/>
        <dbReference type="ChEBI" id="CHEBI:29101"/>
        <dbReference type="ChEBI" id="CHEBI:58874"/>
    </reaction>
</comment>
<comment type="catalytic activity">
    <reaction evidence="17">
        <text>tauroursodeoxycholate(out) + 2 Na(+)(out) = tauroursodeoxycholate(in) + 2 Na(+)(in)</text>
        <dbReference type="Rhea" id="RHEA:71927"/>
        <dbReference type="ChEBI" id="CHEBI:29101"/>
        <dbReference type="ChEBI" id="CHEBI:132028"/>
    </reaction>
</comment>
<evidence type="ECO:0000256" key="5">
    <source>
        <dbReference type="ARBA" id="ARBA00022692"/>
    </source>
</evidence>
<comment type="catalytic activity">
    <reaction evidence="22">
        <text>tauronorcholate(out) + 2 Na(+)(out) = tauronorcholate(in) + 2 Na(+)(in)</text>
        <dbReference type="Rhea" id="RHEA:71915"/>
        <dbReference type="ChEBI" id="CHEBI:29101"/>
        <dbReference type="ChEBI" id="CHEBI:191405"/>
    </reaction>
</comment>
<evidence type="ECO:0000256" key="19">
    <source>
        <dbReference type="ARBA" id="ARBA00048013"/>
    </source>
</evidence>
<reference evidence="33" key="2">
    <citation type="submission" date="2025-09" db="UniProtKB">
        <authorList>
            <consortium name="Ensembl"/>
        </authorList>
    </citation>
    <scope>IDENTIFICATION</scope>
</reference>
<keyword evidence="7 32" id="KW-1133">Transmembrane helix</keyword>
<evidence type="ECO:0000256" key="1">
    <source>
        <dbReference type="ARBA" id="ARBA00004651"/>
    </source>
</evidence>
<evidence type="ECO:0000256" key="27">
    <source>
        <dbReference type="ARBA" id="ARBA00073206"/>
    </source>
</evidence>
<feature type="transmembrane region" description="Helical" evidence="32">
    <location>
        <begin position="25"/>
        <end position="48"/>
    </location>
</feature>
<dbReference type="Gene3D" id="1.20.1530.20">
    <property type="match status" value="1"/>
</dbReference>
<feature type="transmembrane region" description="Helical" evidence="32">
    <location>
        <begin position="190"/>
        <end position="210"/>
    </location>
</feature>
<evidence type="ECO:0000256" key="20">
    <source>
        <dbReference type="ARBA" id="ARBA00048327"/>
    </source>
</evidence>
<keyword evidence="5 32" id="KW-0812">Transmembrane</keyword>
<evidence type="ECO:0000256" key="16">
    <source>
        <dbReference type="ARBA" id="ARBA00047311"/>
    </source>
</evidence>
<comment type="catalytic activity">
    <reaction evidence="24">
        <text>taurohyodeoxycholate(out) + 2 Na(+)(out) = taurohyodeoxycholate(in) + 2 Na(+)(in)</text>
        <dbReference type="Rhea" id="RHEA:72167"/>
        <dbReference type="ChEBI" id="CHEBI:29101"/>
        <dbReference type="ChEBI" id="CHEBI:191407"/>
    </reaction>
</comment>
<evidence type="ECO:0000313" key="33">
    <source>
        <dbReference type="Ensembl" id="ENSCLAP00000006689.1"/>
    </source>
</evidence>
<evidence type="ECO:0000256" key="14">
    <source>
        <dbReference type="ARBA" id="ARBA00034215"/>
    </source>
</evidence>
<comment type="catalytic activity">
    <reaction evidence="15">
        <text>cholate(out) + 2 Na(+)(out) = cholate(in) + 2 Na(+)(in)</text>
        <dbReference type="Rhea" id="RHEA:71911"/>
        <dbReference type="ChEBI" id="CHEBI:29101"/>
        <dbReference type="ChEBI" id="CHEBI:29747"/>
    </reaction>
</comment>
<protein>
    <recommendedName>
        <fullName evidence="27">Hepatic sodium/bile acid cotransporter</fullName>
    </recommendedName>
    <alternativeName>
        <fullName evidence="29">Na(+)/bile acid cotransporter</fullName>
    </alternativeName>
    <alternativeName>
        <fullName evidence="28">Na(+)/taurocholate transport protein</fullName>
    </alternativeName>
    <alternativeName>
        <fullName evidence="30">Sodium/taurocholate cotransporting polypeptide</fullName>
    </alternativeName>
    <alternativeName>
        <fullName evidence="31">Solute carrier family 10 member 1</fullName>
    </alternativeName>
</protein>
<evidence type="ECO:0000256" key="17">
    <source>
        <dbReference type="ARBA" id="ARBA00047596"/>
    </source>
</evidence>
<evidence type="ECO:0000256" key="10">
    <source>
        <dbReference type="ARBA" id="ARBA00023065"/>
    </source>
</evidence>
<evidence type="ECO:0000256" key="8">
    <source>
        <dbReference type="ARBA" id="ARBA00023053"/>
    </source>
</evidence>
<proteinExistence type="inferred from homology"/>
<dbReference type="GO" id="GO:0005886">
    <property type="term" value="C:plasma membrane"/>
    <property type="evidence" value="ECO:0007669"/>
    <property type="project" value="UniProtKB-SubCell"/>
</dbReference>
<dbReference type="PANTHER" id="PTHR10361:SF40">
    <property type="entry name" value="HEPATIC SODIUM_BILE ACID COTRANSPORTER"/>
    <property type="match status" value="1"/>
</dbReference>
<evidence type="ECO:0000256" key="2">
    <source>
        <dbReference type="ARBA" id="ARBA00006528"/>
    </source>
</evidence>
<comment type="catalytic activity">
    <reaction evidence="18">
        <text>taurodeoxycholate(out) + 2 Na(+)(out) = taurodeoxycholate(in) + 2 Na(+)(in)</text>
        <dbReference type="Rhea" id="RHEA:72087"/>
        <dbReference type="ChEBI" id="CHEBI:29101"/>
        <dbReference type="ChEBI" id="CHEBI:36261"/>
    </reaction>
</comment>
<evidence type="ECO:0000256" key="26">
    <source>
        <dbReference type="ARBA" id="ARBA00056510"/>
    </source>
</evidence>
<comment type="similarity">
    <text evidence="2">Belongs to the bile acid:sodium symporter (BASS) (TC 2.A.28) family.</text>
</comment>
<comment type="catalytic activity">
    <reaction evidence="25">
        <text>estrone 3-sulfate(out) + 2 Na(+)(out) = estrone 3-sulfate(in) + 2 Na(+)(in)</text>
        <dbReference type="Rhea" id="RHEA:71083"/>
        <dbReference type="ChEBI" id="CHEBI:29101"/>
        <dbReference type="ChEBI" id="CHEBI:60050"/>
    </reaction>
</comment>
<evidence type="ECO:0000256" key="11">
    <source>
        <dbReference type="ARBA" id="ARBA00023136"/>
    </source>
</evidence>
<dbReference type="PANTHER" id="PTHR10361">
    <property type="entry name" value="SODIUM-BILE ACID COTRANSPORTER"/>
    <property type="match status" value="1"/>
</dbReference>
<dbReference type="InterPro" id="IPR038770">
    <property type="entry name" value="Na+/solute_symporter_sf"/>
</dbReference>
<keyword evidence="4" id="KW-1003">Cell membrane</keyword>
<feature type="transmembrane region" description="Helical" evidence="32">
    <location>
        <begin position="154"/>
        <end position="178"/>
    </location>
</feature>
<keyword evidence="8" id="KW-0915">Sodium</keyword>
<feature type="transmembrane region" description="Helical" evidence="32">
    <location>
        <begin position="60"/>
        <end position="79"/>
    </location>
</feature>
<comment type="catalytic activity">
    <reaction evidence="14">
        <text>glycocholate(out) + 2 Na(+)(out) = glycocholate(in) + 2 Na(+)(in)</text>
        <dbReference type="Rhea" id="RHEA:71935"/>
        <dbReference type="ChEBI" id="CHEBI:29101"/>
        <dbReference type="ChEBI" id="CHEBI:29746"/>
    </reaction>
</comment>
<name>A0A8C2UYI5_CHILA</name>
<dbReference type="Ensembl" id="ENSCLAT00000006799.1">
    <property type="protein sequence ID" value="ENSCLAP00000006689.1"/>
    <property type="gene ID" value="ENSCLAG00000004713.1"/>
</dbReference>
<dbReference type="AlphaFoldDB" id="A0A8C2UYI5"/>
<feature type="transmembrane region" description="Helical" evidence="32">
    <location>
        <begin position="91"/>
        <end position="112"/>
    </location>
</feature>
<evidence type="ECO:0000256" key="7">
    <source>
        <dbReference type="ARBA" id="ARBA00022989"/>
    </source>
</evidence>
<evidence type="ECO:0000256" key="32">
    <source>
        <dbReference type="SAM" id="Phobius"/>
    </source>
</evidence>
<evidence type="ECO:0000256" key="13">
    <source>
        <dbReference type="ARBA" id="ARBA00023201"/>
    </source>
</evidence>
<feature type="transmembrane region" description="Helical" evidence="32">
    <location>
        <begin position="282"/>
        <end position="304"/>
    </location>
</feature>
<accession>A0A8C2UYI5</accession>
<keyword evidence="9" id="KW-0445">Lipid transport</keyword>
<keyword evidence="3" id="KW-0813">Transport</keyword>
<evidence type="ECO:0000256" key="3">
    <source>
        <dbReference type="ARBA" id="ARBA00022448"/>
    </source>
</evidence>
<keyword evidence="13" id="KW-0739">Sodium transport</keyword>
<keyword evidence="6" id="KW-0769">Symport</keyword>
<evidence type="ECO:0000256" key="28">
    <source>
        <dbReference type="ARBA" id="ARBA00075177"/>
    </source>
</evidence>
<evidence type="ECO:0000256" key="15">
    <source>
        <dbReference type="ARBA" id="ARBA00034231"/>
    </source>
</evidence>
<dbReference type="NCBIfam" id="TIGR00841">
    <property type="entry name" value="bass"/>
    <property type="match status" value="1"/>
</dbReference>
<dbReference type="InterPro" id="IPR002657">
    <property type="entry name" value="BilAc:Na_symport/Acr3"/>
</dbReference>
<evidence type="ECO:0000256" key="31">
    <source>
        <dbReference type="ARBA" id="ARBA00082917"/>
    </source>
</evidence>
<evidence type="ECO:0000256" key="25">
    <source>
        <dbReference type="ARBA" id="ARBA00052405"/>
    </source>
</evidence>
<dbReference type="OrthoDB" id="203097at2759"/>
<dbReference type="OMA" id="CYEKIKP"/>
<evidence type="ECO:0000256" key="24">
    <source>
        <dbReference type="ARBA" id="ARBA00052374"/>
    </source>
</evidence>
<dbReference type="GeneID" id="102026303"/>
<evidence type="ECO:0000256" key="30">
    <source>
        <dbReference type="ARBA" id="ARBA00078029"/>
    </source>
</evidence>
<evidence type="ECO:0000256" key="9">
    <source>
        <dbReference type="ARBA" id="ARBA00023055"/>
    </source>
</evidence>
<evidence type="ECO:0000313" key="34">
    <source>
        <dbReference type="Proteomes" id="UP000694398"/>
    </source>
</evidence>
<keyword evidence="12" id="KW-0325">Glycoprotein</keyword>
<comment type="catalytic activity">
    <reaction evidence="16">
        <text>tauroallocholate(out) + 2 Na(+)(out) = tauroallocholate(in) + 2 Na(+)(in)</text>
        <dbReference type="Rhea" id="RHEA:51840"/>
        <dbReference type="ChEBI" id="CHEBI:29101"/>
        <dbReference type="ChEBI" id="CHEBI:191406"/>
    </reaction>
</comment>
<comment type="subcellular location">
    <subcellularLocation>
        <location evidence="1">Cell membrane</location>
        <topology evidence="1">Multi-pass membrane protein</topology>
    </subcellularLocation>
</comment>
<dbReference type="GO" id="GO:0008508">
    <property type="term" value="F:bile acid:sodium symporter activity"/>
    <property type="evidence" value="ECO:0007669"/>
    <property type="project" value="TreeGrafter"/>
</dbReference>
<dbReference type="InterPro" id="IPR004710">
    <property type="entry name" value="Bilac:Na_transpt"/>
</dbReference>
<dbReference type="GeneTree" id="ENSGT00950000182808"/>
<dbReference type="Pfam" id="PF01758">
    <property type="entry name" value="SBF"/>
    <property type="match status" value="1"/>
</dbReference>
<evidence type="ECO:0000256" key="21">
    <source>
        <dbReference type="ARBA" id="ARBA00048338"/>
    </source>
</evidence>
<comment type="catalytic activity">
    <reaction evidence="21">
        <text>taurochenodeoxycholate(out) + 2 Na(+)(out) = taurochenodeoxycholate(in) + 2 Na(+)(in)</text>
        <dbReference type="Rhea" id="RHEA:71923"/>
        <dbReference type="ChEBI" id="CHEBI:9407"/>
        <dbReference type="ChEBI" id="CHEBI:29101"/>
    </reaction>
</comment>
<sequence>MEVLNESAPFNFSLPPGFGTRPSDLAMSVVLVCMVLLVMLTVGCTMEFSKIKAHLWRPKGLAVAMVAQYGIMPLTAFALGKMFRLNNIEALAILICGCSPGGNLSNIFSLAVNGDMNLSIVMTTCSTFCALGLMPLLLFLYSRGIYEGDLKDKVPYGGIMISLVTILIPCSIGIFLRSKRPQYVPYIKKVGMTIILLLSVAIAVLSFFNVGKSIMFVMTPHLLATSSLMPCFGFVLGYLLSALFCLNAQCRRTVSMETGFQNVQLCATILNVTFRPEVIGPLFFFPLLYMIFQVAEGFLIIGIFRCYKKIRPSKEETKMIYKATPTEEAIPKALENGTHKEEYPQA</sequence>
<gene>
    <name evidence="33" type="primary">SLC10A1</name>
</gene>
<keyword evidence="34" id="KW-1185">Reference proteome</keyword>
<evidence type="ECO:0000256" key="23">
    <source>
        <dbReference type="ARBA" id="ARBA00051799"/>
    </source>
</evidence>
<comment type="catalytic activity">
    <reaction evidence="19">
        <text>tauro-beta-muricholate(out) + 2 Na(+)(out) = tauro-beta-muricholate(in) + 2 Na(+)(in)</text>
        <dbReference type="Rhea" id="RHEA:72179"/>
        <dbReference type="ChEBI" id="CHEBI:29101"/>
        <dbReference type="ChEBI" id="CHEBI:133064"/>
    </reaction>
</comment>
<dbReference type="RefSeq" id="XP_005399085.1">
    <property type="nucleotide sequence ID" value="XM_005399028.2"/>
</dbReference>
<evidence type="ECO:0000256" key="6">
    <source>
        <dbReference type="ARBA" id="ARBA00022847"/>
    </source>
</evidence>
<evidence type="ECO:0000256" key="4">
    <source>
        <dbReference type="ARBA" id="ARBA00022475"/>
    </source>
</evidence>
<comment type="catalytic activity">
    <reaction evidence="20">
        <text>taurocholate(out) + 2 Na(+)(out) = taurocholate(in) + 2 Na(+)(in)</text>
        <dbReference type="Rhea" id="RHEA:71875"/>
        <dbReference type="ChEBI" id="CHEBI:29101"/>
        <dbReference type="ChEBI" id="CHEBI:36257"/>
    </reaction>
</comment>
<dbReference type="FunFam" id="1.20.1530.20:FF:000016">
    <property type="entry name" value="Solute carrier family 10 member 1"/>
    <property type="match status" value="1"/>
</dbReference>
<reference evidence="33" key="1">
    <citation type="submission" date="2025-08" db="UniProtKB">
        <authorList>
            <consortium name="Ensembl"/>
        </authorList>
    </citation>
    <scope>IDENTIFICATION</scope>
</reference>